<accession>A0A8H7DBQ5</accession>
<gene>
    <name evidence="2" type="ORF">MVEN_00499500</name>
</gene>
<keyword evidence="1" id="KW-0812">Transmembrane</keyword>
<dbReference type="GO" id="GO:0016705">
    <property type="term" value="F:oxidoreductase activity, acting on paired donors, with incorporation or reduction of molecular oxygen"/>
    <property type="evidence" value="ECO:0007669"/>
    <property type="project" value="InterPro"/>
</dbReference>
<dbReference type="InterPro" id="IPR036396">
    <property type="entry name" value="Cyt_P450_sf"/>
</dbReference>
<dbReference type="Gene3D" id="1.10.630.10">
    <property type="entry name" value="Cytochrome P450"/>
    <property type="match status" value="1"/>
</dbReference>
<dbReference type="GO" id="GO:0004497">
    <property type="term" value="F:monooxygenase activity"/>
    <property type="evidence" value="ECO:0007669"/>
    <property type="project" value="InterPro"/>
</dbReference>
<organism evidence="2 3">
    <name type="scientific">Mycena venus</name>
    <dbReference type="NCBI Taxonomy" id="2733690"/>
    <lineage>
        <taxon>Eukaryota</taxon>
        <taxon>Fungi</taxon>
        <taxon>Dikarya</taxon>
        <taxon>Basidiomycota</taxon>
        <taxon>Agaricomycotina</taxon>
        <taxon>Agaricomycetes</taxon>
        <taxon>Agaricomycetidae</taxon>
        <taxon>Agaricales</taxon>
        <taxon>Marasmiineae</taxon>
        <taxon>Mycenaceae</taxon>
        <taxon>Mycena</taxon>
    </lineage>
</organism>
<keyword evidence="1" id="KW-0472">Membrane</keyword>
<feature type="transmembrane region" description="Helical" evidence="1">
    <location>
        <begin position="146"/>
        <end position="168"/>
    </location>
</feature>
<evidence type="ECO:0000313" key="2">
    <source>
        <dbReference type="EMBL" id="KAF7366223.1"/>
    </source>
</evidence>
<dbReference type="GO" id="GO:0005506">
    <property type="term" value="F:iron ion binding"/>
    <property type="evidence" value="ECO:0007669"/>
    <property type="project" value="InterPro"/>
</dbReference>
<evidence type="ECO:0000256" key="1">
    <source>
        <dbReference type="SAM" id="Phobius"/>
    </source>
</evidence>
<reference evidence="2" key="1">
    <citation type="submission" date="2020-05" db="EMBL/GenBank/DDBJ databases">
        <title>Mycena genomes resolve the evolution of fungal bioluminescence.</title>
        <authorList>
            <person name="Tsai I.J."/>
        </authorList>
    </citation>
    <scope>NUCLEOTIDE SEQUENCE</scope>
    <source>
        <strain evidence="2">CCC161011</strain>
    </source>
</reference>
<dbReference type="EMBL" id="JACAZI010000003">
    <property type="protein sequence ID" value="KAF7366223.1"/>
    <property type="molecule type" value="Genomic_DNA"/>
</dbReference>
<dbReference type="AlphaFoldDB" id="A0A8H7DBQ5"/>
<proteinExistence type="predicted"/>
<feature type="transmembrane region" description="Helical" evidence="1">
    <location>
        <begin position="180"/>
        <end position="199"/>
    </location>
</feature>
<dbReference type="Proteomes" id="UP000620124">
    <property type="component" value="Unassembled WGS sequence"/>
</dbReference>
<evidence type="ECO:0000313" key="3">
    <source>
        <dbReference type="Proteomes" id="UP000620124"/>
    </source>
</evidence>
<sequence length="259" mass="29602">MFSRRWFASFVMSPSLGTGDISRDTGTESSAGAAQQESDIIEYSPATIRPYHPADAINKELLSEGSKLWDDVVVAVTHDDEWVSILKNEVTVPAASELITRMRETHTIEINSGGLYFRDRSSKNHRRRSKSLGTKLRHPSFVEHDLLPYNGLSALSWGFIIMLIFIRLFNLDQCLRFTYWYWYSVLAFVLACLVSWYYSRGQSMYVRAKKTSHLPPGPRGLPFIGNIFGFPGKQHWLKFAELGDIWGTLHSLSFSWLII</sequence>
<keyword evidence="3" id="KW-1185">Reference proteome</keyword>
<evidence type="ECO:0008006" key="4">
    <source>
        <dbReference type="Google" id="ProtNLM"/>
    </source>
</evidence>
<name>A0A8H7DBQ5_9AGAR</name>
<protein>
    <recommendedName>
        <fullName evidence="4">Cytochrome P450</fullName>
    </recommendedName>
</protein>
<dbReference type="OrthoDB" id="1055148at2759"/>
<dbReference type="GO" id="GO:0020037">
    <property type="term" value="F:heme binding"/>
    <property type="evidence" value="ECO:0007669"/>
    <property type="project" value="InterPro"/>
</dbReference>
<keyword evidence="1" id="KW-1133">Transmembrane helix</keyword>
<comment type="caution">
    <text evidence="2">The sequence shown here is derived from an EMBL/GenBank/DDBJ whole genome shotgun (WGS) entry which is preliminary data.</text>
</comment>